<organism evidence="2 3">
    <name type="scientific">Cystobacter fuscus (strain ATCC 25194 / DSM 2262 / NBRC 100088 / M29)</name>
    <dbReference type="NCBI Taxonomy" id="1242864"/>
    <lineage>
        <taxon>Bacteria</taxon>
        <taxon>Pseudomonadati</taxon>
        <taxon>Myxococcota</taxon>
        <taxon>Myxococcia</taxon>
        <taxon>Myxococcales</taxon>
        <taxon>Cystobacterineae</taxon>
        <taxon>Archangiaceae</taxon>
        <taxon>Cystobacter</taxon>
    </lineage>
</organism>
<dbReference type="EMBL" id="ANAH02000011">
    <property type="protein sequence ID" value="EPX60959.1"/>
    <property type="molecule type" value="Genomic_DNA"/>
</dbReference>
<protein>
    <submittedName>
        <fullName evidence="2">Uncharacterized protein</fullName>
    </submittedName>
</protein>
<feature type="compositionally biased region" description="Basic and acidic residues" evidence="1">
    <location>
        <begin position="66"/>
        <end position="75"/>
    </location>
</feature>
<gene>
    <name evidence="2" type="ORF">D187_001611</name>
</gene>
<reference evidence="2" key="1">
    <citation type="submission" date="2013-05" db="EMBL/GenBank/DDBJ databases">
        <title>Genome assembly of Cystobacter fuscus DSM 2262.</title>
        <authorList>
            <person name="Sharma G."/>
            <person name="Khatri I."/>
            <person name="Kaur C."/>
            <person name="Mayilraj S."/>
            <person name="Subramanian S."/>
        </authorList>
    </citation>
    <scope>NUCLEOTIDE SEQUENCE [LARGE SCALE GENOMIC DNA]</scope>
    <source>
        <strain evidence="2">DSM 2262</strain>
    </source>
</reference>
<feature type="region of interest" description="Disordered" evidence="1">
    <location>
        <begin position="65"/>
        <end position="107"/>
    </location>
</feature>
<comment type="caution">
    <text evidence="2">The sequence shown here is derived from an EMBL/GenBank/DDBJ whole genome shotgun (WGS) entry which is preliminary data.</text>
</comment>
<dbReference type="AlphaFoldDB" id="S9QI36"/>
<dbReference type="Proteomes" id="UP000011682">
    <property type="component" value="Unassembled WGS sequence"/>
</dbReference>
<accession>S9QI36</accession>
<evidence type="ECO:0000313" key="2">
    <source>
        <dbReference type="EMBL" id="EPX60959.1"/>
    </source>
</evidence>
<sequence length="107" mass="11094">MSGFPCGSARHKVGHCVSTSADAVAGPCHGKVSRVGMFVFSPSRLGNRAAGDSPKTWAARYARTAGYRERDREAEDPAGARGGGGVRPADRGPSGGSRACSFGRWRG</sequence>
<evidence type="ECO:0000256" key="1">
    <source>
        <dbReference type="SAM" id="MobiDB-lite"/>
    </source>
</evidence>
<keyword evidence="3" id="KW-1185">Reference proteome</keyword>
<evidence type="ECO:0000313" key="3">
    <source>
        <dbReference type="Proteomes" id="UP000011682"/>
    </source>
</evidence>
<proteinExistence type="predicted"/>
<name>S9QI36_CYSF2</name>